<dbReference type="SMART" id="SM00382">
    <property type="entry name" value="AAA"/>
    <property type="match status" value="2"/>
</dbReference>
<reference evidence="4 5" key="1">
    <citation type="journal article" date="2015" name="Sci. Rep.">
        <title>Unraveling adaptation of Pontibacter korlensis to radiation and infertility in desert through complete genome and comparative transcriptomic analysis.</title>
        <authorList>
            <person name="Dai J."/>
            <person name="Dai W."/>
            <person name="Qiu C."/>
            <person name="Yang Z."/>
            <person name="Zhang Y."/>
            <person name="Zhou M."/>
            <person name="Zhang L."/>
            <person name="Fang C."/>
            <person name="Gao Q."/>
            <person name="Yang Q."/>
            <person name="Li X."/>
            <person name="Wang Z."/>
            <person name="Wang Z."/>
            <person name="Jia Z."/>
            <person name="Chen X."/>
        </authorList>
    </citation>
    <scope>NUCLEOTIDE SEQUENCE [LARGE SCALE GENOMIC DNA]</scope>
    <source>
        <strain evidence="4 5">X14-1T</strain>
    </source>
</reference>
<dbReference type="PANTHER" id="PTHR43514:SF4">
    <property type="entry name" value="ABC TRANSPORTER I FAMILY MEMBER 10"/>
    <property type="match status" value="1"/>
</dbReference>
<feature type="domain" description="ABC transporter" evidence="3">
    <location>
        <begin position="283"/>
        <end position="509"/>
    </location>
</feature>
<evidence type="ECO:0000256" key="2">
    <source>
        <dbReference type="ARBA" id="ARBA00022840"/>
    </source>
</evidence>
<evidence type="ECO:0000313" key="4">
    <source>
        <dbReference type="EMBL" id="AKD03996.1"/>
    </source>
</evidence>
<protein>
    <submittedName>
        <fullName evidence="4">ABC transporter</fullName>
    </submittedName>
</protein>
<dbReference type="HOGENOM" id="CLU_000604_45_0_10"/>
<keyword evidence="5" id="KW-1185">Reference proteome</keyword>
<evidence type="ECO:0000259" key="3">
    <source>
        <dbReference type="PROSITE" id="PS50893"/>
    </source>
</evidence>
<dbReference type="PROSITE" id="PS50893">
    <property type="entry name" value="ABC_TRANSPORTER_2"/>
    <property type="match status" value="2"/>
</dbReference>
<dbReference type="GO" id="GO:0016887">
    <property type="term" value="F:ATP hydrolysis activity"/>
    <property type="evidence" value="ECO:0007669"/>
    <property type="project" value="InterPro"/>
</dbReference>
<dbReference type="OrthoDB" id="9789994at2"/>
<gene>
    <name evidence="4" type="ORF">PKOR_13915</name>
</gene>
<dbReference type="PATRIC" id="fig|400092.3.peg.3033"/>
<proteinExistence type="predicted"/>
<organism evidence="4 5">
    <name type="scientific">Pontibacter korlensis</name>
    <dbReference type="NCBI Taxonomy" id="400092"/>
    <lineage>
        <taxon>Bacteria</taxon>
        <taxon>Pseudomonadati</taxon>
        <taxon>Bacteroidota</taxon>
        <taxon>Cytophagia</taxon>
        <taxon>Cytophagales</taxon>
        <taxon>Hymenobacteraceae</taxon>
        <taxon>Pontibacter</taxon>
    </lineage>
</organism>
<dbReference type="SUPFAM" id="SSF52540">
    <property type="entry name" value="P-loop containing nucleoside triphosphate hydrolases"/>
    <property type="match status" value="2"/>
</dbReference>
<dbReference type="RefSeq" id="WP_046311517.1">
    <property type="nucleotide sequence ID" value="NZ_CBCSCY010000017.1"/>
</dbReference>
<dbReference type="InterPro" id="IPR003593">
    <property type="entry name" value="AAA+_ATPase"/>
</dbReference>
<dbReference type="Gene3D" id="3.40.50.300">
    <property type="entry name" value="P-loop containing nucleotide triphosphate hydrolases"/>
    <property type="match status" value="2"/>
</dbReference>
<dbReference type="InterPro" id="IPR027417">
    <property type="entry name" value="P-loop_NTPase"/>
</dbReference>
<feature type="domain" description="ABC transporter" evidence="3">
    <location>
        <begin position="8"/>
        <end position="262"/>
    </location>
</feature>
<dbReference type="InterPro" id="IPR050334">
    <property type="entry name" value="Molybdenum_import_ModC"/>
</dbReference>
<evidence type="ECO:0000313" key="5">
    <source>
        <dbReference type="Proteomes" id="UP000033109"/>
    </source>
</evidence>
<evidence type="ECO:0000256" key="1">
    <source>
        <dbReference type="ARBA" id="ARBA00022741"/>
    </source>
</evidence>
<dbReference type="KEGG" id="pko:PKOR_13915"/>
<dbReference type="Pfam" id="PF00005">
    <property type="entry name" value="ABC_tran"/>
    <property type="match status" value="2"/>
</dbReference>
<dbReference type="PANTHER" id="PTHR43514">
    <property type="entry name" value="ABC TRANSPORTER I FAMILY MEMBER 10"/>
    <property type="match status" value="1"/>
</dbReference>
<dbReference type="STRING" id="400092.PKOR_13915"/>
<accession>A0A0E3UXY2</accession>
<keyword evidence="1" id="KW-0547">Nucleotide-binding</keyword>
<keyword evidence="2" id="KW-0067">ATP-binding</keyword>
<dbReference type="AlphaFoldDB" id="A0A0E3UXY2"/>
<dbReference type="EMBL" id="CP009621">
    <property type="protein sequence ID" value="AKD03996.1"/>
    <property type="molecule type" value="Genomic_DNA"/>
</dbReference>
<dbReference type="GO" id="GO:0005524">
    <property type="term" value="F:ATP binding"/>
    <property type="evidence" value="ECO:0007669"/>
    <property type="project" value="UniProtKB-KW"/>
</dbReference>
<dbReference type="InterPro" id="IPR003439">
    <property type="entry name" value="ABC_transporter-like_ATP-bd"/>
</dbReference>
<dbReference type="Proteomes" id="UP000033109">
    <property type="component" value="Chromosome"/>
</dbReference>
<sequence length="511" mass="57540">MPSSQPILTLDNITVRNLNKTLFTNLSFTVNKGEHWALIGESSSGATDLLQTLTGKYNVTRGSISHTYYEEYLQRNPQQTLPFTHHDLLAEVMQKHNFKNLSSNSTEFYYQQRYHASDSEDAPTVAAYLSDSKPATTIPSFWTQEQVVLTFSLEKLLDKQLIKLSNGETKRLLLAAALLKNPKVLLLDYPLTGLDVETRSIFSKIIQQITKSGITVIMSASATEVPAGITHVAIMEDHKIGQAIPLAFYTPAQVTTTLIDTIKVQELQELLYTDSAAQFDTIVQMEDVSIKYGEKLVLDSINWHIQQGDQWALLGHNGAGKSTLLSLITGDNPQSYAQKIVLFDRRRGSGETIWDIKKRIGFVSPELYQYFPHQNTCLEVVESGFHDTLGLTRGSDAVNAEKAFRWMRIFGMEQEAHKLLRDVSTDVQRLCLLARAIVKNPPLLILDEPCQGMNQHQKLQFKKLLDTICTHSNTTLVYVTHYPEEIPDSVTKVLQLKEGKVVSREITELVE</sequence>
<name>A0A0E3UXY2_9BACT</name>